<dbReference type="AlphaFoldDB" id="A0A1P8EG21"/>
<name>A0A1P8EG21_9GAMM</name>
<protein>
    <submittedName>
        <fullName evidence="2">Blue light sensor protein</fullName>
    </submittedName>
</protein>
<dbReference type="SUPFAM" id="SSF54975">
    <property type="entry name" value="Acylphosphatase/BLUF domain-like"/>
    <property type="match status" value="1"/>
</dbReference>
<dbReference type="Gene3D" id="3.30.70.100">
    <property type="match status" value="1"/>
</dbReference>
<accession>A0A1P8EG21</accession>
<evidence type="ECO:0000313" key="3">
    <source>
        <dbReference type="Proteomes" id="UP000185674"/>
    </source>
</evidence>
<organism evidence="2 3">
    <name type="scientific">Acinetobacter soli</name>
    <dbReference type="NCBI Taxonomy" id="487316"/>
    <lineage>
        <taxon>Bacteria</taxon>
        <taxon>Pseudomonadati</taxon>
        <taxon>Pseudomonadota</taxon>
        <taxon>Gammaproteobacteria</taxon>
        <taxon>Moraxellales</taxon>
        <taxon>Moraxellaceae</taxon>
        <taxon>Acinetobacter</taxon>
    </lineage>
</organism>
<dbReference type="STRING" id="487316.BEN76_03555"/>
<dbReference type="GO" id="GO:0009882">
    <property type="term" value="F:blue light photoreceptor activity"/>
    <property type="evidence" value="ECO:0007669"/>
    <property type="project" value="InterPro"/>
</dbReference>
<sequence>MEMVRILYASKASHLHPELKQDLIDILDTAVDFNSRNEITGVLYYGYGYFVQCLEGEQSKIDTLFYQHILKDSRHQNCEILYRESMQQRLFKHWSMKFAPVNKRLADFFQQTHLDEFNPYLLSDSTIPSFIQLLSEEPHTLANQYHHPKI</sequence>
<dbReference type="InterPro" id="IPR036046">
    <property type="entry name" value="Acylphosphatase-like_dom_sf"/>
</dbReference>
<feature type="domain" description="BLUF" evidence="1">
    <location>
        <begin position="3"/>
        <end position="97"/>
    </location>
</feature>
<gene>
    <name evidence="2" type="ORF">BEN76_03555</name>
</gene>
<dbReference type="Pfam" id="PF04940">
    <property type="entry name" value="BLUF"/>
    <property type="match status" value="1"/>
</dbReference>
<dbReference type="PROSITE" id="PS50925">
    <property type="entry name" value="BLUF"/>
    <property type="match status" value="1"/>
</dbReference>
<dbReference type="GO" id="GO:0071949">
    <property type="term" value="F:FAD binding"/>
    <property type="evidence" value="ECO:0007669"/>
    <property type="project" value="InterPro"/>
</dbReference>
<dbReference type="SMART" id="SM01034">
    <property type="entry name" value="BLUF"/>
    <property type="match status" value="1"/>
</dbReference>
<evidence type="ECO:0000313" key="2">
    <source>
        <dbReference type="EMBL" id="APV35144.1"/>
    </source>
</evidence>
<dbReference type="Proteomes" id="UP000185674">
    <property type="component" value="Chromosome"/>
</dbReference>
<dbReference type="KEGG" id="asol:BEN76_03555"/>
<dbReference type="InterPro" id="IPR007024">
    <property type="entry name" value="BLUF_domain"/>
</dbReference>
<reference evidence="2 3" key="1">
    <citation type="submission" date="2016-08" db="EMBL/GenBank/DDBJ databases">
        <title>Complete genome sequence of Acinetobacter baylyi strain GFJ2.</title>
        <authorList>
            <person name="Tabata M."/>
            <person name="Kuboki S."/>
            <person name="Gibu N."/>
            <person name="Kinouchi Y."/>
            <person name="Vangnai A."/>
            <person name="Kasai D."/>
            <person name="Fukuda M."/>
        </authorList>
    </citation>
    <scope>NUCLEOTIDE SEQUENCE [LARGE SCALE GENOMIC DNA]</scope>
    <source>
        <strain evidence="2 3">GFJ2</strain>
    </source>
</reference>
<dbReference type="RefSeq" id="WP_076032269.1">
    <property type="nucleotide sequence ID" value="NZ_BKTA01000118.1"/>
</dbReference>
<evidence type="ECO:0000259" key="1">
    <source>
        <dbReference type="PROSITE" id="PS50925"/>
    </source>
</evidence>
<dbReference type="GeneID" id="67511439"/>
<dbReference type="EMBL" id="CP016896">
    <property type="protein sequence ID" value="APV35144.1"/>
    <property type="molecule type" value="Genomic_DNA"/>
</dbReference>
<proteinExistence type="predicted"/>